<dbReference type="AlphaFoldDB" id="A0A0L0HKD5"/>
<keyword evidence="1" id="KW-0028">Amino-acid biosynthesis</keyword>
<dbReference type="eggNOG" id="KOG0573">
    <property type="taxonomic scope" value="Eukaryota"/>
</dbReference>
<dbReference type="Pfam" id="PF13537">
    <property type="entry name" value="GATase_7"/>
    <property type="match status" value="1"/>
</dbReference>
<dbReference type="OrthoDB" id="10252281at2759"/>
<dbReference type="SUPFAM" id="SSF56235">
    <property type="entry name" value="N-terminal nucleophile aminohydrolases (Ntn hydrolases)"/>
    <property type="match status" value="1"/>
</dbReference>
<dbReference type="RefSeq" id="XP_016609537.1">
    <property type="nucleotide sequence ID" value="XM_016751574.1"/>
</dbReference>
<dbReference type="InterPro" id="IPR029055">
    <property type="entry name" value="Ntn_hydrolases_N"/>
</dbReference>
<dbReference type="InterPro" id="IPR051857">
    <property type="entry name" value="Asn_synthetase_domain"/>
</dbReference>
<dbReference type="VEuPathDB" id="FungiDB:SPPG_03298"/>
<keyword evidence="3" id="KW-0315">Glutamine amidotransferase</keyword>
<dbReference type="EMBL" id="KQ257454">
    <property type="protein sequence ID" value="KND01498.1"/>
    <property type="molecule type" value="Genomic_DNA"/>
</dbReference>
<dbReference type="Proteomes" id="UP000053201">
    <property type="component" value="Unassembled WGS sequence"/>
</dbReference>
<accession>A0A0L0HKD5</accession>
<dbReference type="GO" id="GO:0004066">
    <property type="term" value="F:asparagine synthase (glutamine-hydrolyzing) activity"/>
    <property type="evidence" value="ECO:0007669"/>
    <property type="project" value="InterPro"/>
</dbReference>
<name>A0A0L0HKD5_SPIPD</name>
<evidence type="ECO:0000313" key="5">
    <source>
        <dbReference type="EMBL" id="KND01498.1"/>
    </source>
</evidence>
<organism evidence="5 6">
    <name type="scientific">Spizellomyces punctatus (strain DAOM BR117)</name>
    <dbReference type="NCBI Taxonomy" id="645134"/>
    <lineage>
        <taxon>Eukaryota</taxon>
        <taxon>Fungi</taxon>
        <taxon>Fungi incertae sedis</taxon>
        <taxon>Chytridiomycota</taxon>
        <taxon>Chytridiomycota incertae sedis</taxon>
        <taxon>Chytridiomycetes</taxon>
        <taxon>Spizellomycetales</taxon>
        <taxon>Spizellomycetaceae</taxon>
        <taxon>Spizellomyces</taxon>
    </lineage>
</organism>
<dbReference type="GO" id="GO:0006529">
    <property type="term" value="P:asparagine biosynthetic process"/>
    <property type="evidence" value="ECO:0007669"/>
    <property type="project" value="UniProtKB-KW"/>
</dbReference>
<keyword evidence="6" id="KW-1185">Reference proteome</keyword>
<dbReference type="Gene3D" id="3.40.50.620">
    <property type="entry name" value="HUPs"/>
    <property type="match status" value="1"/>
</dbReference>
<dbReference type="SUPFAM" id="SSF52402">
    <property type="entry name" value="Adenine nucleotide alpha hydrolases-like"/>
    <property type="match status" value="1"/>
</dbReference>
<dbReference type="CDD" id="cd03766">
    <property type="entry name" value="Gn_AT_II_novel"/>
    <property type="match status" value="1"/>
</dbReference>
<feature type="domain" description="Glutamine amidotransferase type-2" evidence="4">
    <location>
        <begin position="65"/>
        <end position="171"/>
    </location>
</feature>
<dbReference type="PANTHER" id="PTHR45937:SF1">
    <property type="entry name" value="ASPARAGINE SYNTHETASE DOMAIN-CONTAINING PROTEIN 1"/>
    <property type="match status" value="1"/>
</dbReference>
<dbReference type="OMA" id="SVYESCP"/>
<dbReference type="InterPro" id="IPR001962">
    <property type="entry name" value="Asn_synthase"/>
</dbReference>
<evidence type="ECO:0000256" key="2">
    <source>
        <dbReference type="ARBA" id="ARBA00022888"/>
    </source>
</evidence>
<gene>
    <name evidence="5" type="ORF">SPPG_03298</name>
</gene>
<evidence type="ECO:0000256" key="1">
    <source>
        <dbReference type="ARBA" id="ARBA00022605"/>
    </source>
</evidence>
<evidence type="ECO:0000256" key="3">
    <source>
        <dbReference type="ARBA" id="ARBA00022962"/>
    </source>
</evidence>
<reference evidence="5 6" key="1">
    <citation type="submission" date="2009-08" db="EMBL/GenBank/DDBJ databases">
        <title>The Genome Sequence of Spizellomyces punctatus strain DAOM BR117.</title>
        <authorList>
            <consortium name="The Broad Institute Genome Sequencing Platform"/>
            <person name="Russ C."/>
            <person name="Cuomo C."/>
            <person name="Shea T."/>
            <person name="Young S.K."/>
            <person name="Zeng Q."/>
            <person name="Koehrsen M."/>
            <person name="Haas B."/>
            <person name="Borodovsky M."/>
            <person name="Guigo R."/>
            <person name="Alvarado L."/>
            <person name="Berlin A."/>
            <person name="Bochicchio J."/>
            <person name="Borenstein D."/>
            <person name="Chapman S."/>
            <person name="Chen Z."/>
            <person name="Engels R."/>
            <person name="Freedman E."/>
            <person name="Gellesch M."/>
            <person name="Goldberg J."/>
            <person name="Griggs A."/>
            <person name="Gujja S."/>
            <person name="Heiman D."/>
            <person name="Hepburn T."/>
            <person name="Howarth C."/>
            <person name="Jen D."/>
            <person name="Larson L."/>
            <person name="Lewis B."/>
            <person name="Mehta T."/>
            <person name="Park D."/>
            <person name="Pearson M."/>
            <person name="Roberts A."/>
            <person name="Saif S."/>
            <person name="Shenoy N."/>
            <person name="Sisk P."/>
            <person name="Stolte C."/>
            <person name="Sykes S."/>
            <person name="Thomson T."/>
            <person name="Walk T."/>
            <person name="White J."/>
            <person name="Yandava C."/>
            <person name="Burger G."/>
            <person name="Gray M.W."/>
            <person name="Holland P.W.H."/>
            <person name="King N."/>
            <person name="Lang F.B.F."/>
            <person name="Roger A.J."/>
            <person name="Ruiz-Trillo I."/>
            <person name="Lander E."/>
            <person name="Nusbaum C."/>
        </authorList>
    </citation>
    <scope>NUCLEOTIDE SEQUENCE [LARGE SCALE GENOMIC DNA]</scope>
    <source>
        <strain evidence="5 6">DAOM BR117</strain>
    </source>
</reference>
<dbReference type="InParanoid" id="A0A0L0HKD5"/>
<dbReference type="InterPro" id="IPR017932">
    <property type="entry name" value="GATase_2_dom"/>
</dbReference>
<proteinExistence type="predicted"/>
<dbReference type="CDD" id="cd01991">
    <property type="entry name" value="Asn_synthase_B_C"/>
    <property type="match status" value="1"/>
</dbReference>
<dbReference type="Gene3D" id="3.60.20.10">
    <property type="entry name" value="Glutamine Phosphoribosylpyrophosphate, subunit 1, domain 1"/>
    <property type="match status" value="1"/>
</dbReference>
<dbReference type="PANTHER" id="PTHR45937">
    <property type="entry name" value="ASPARAGINE SYNTHETASE DOMAIN-CONTAINING PROTEIN 1"/>
    <property type="match status" value="1"/>
</dbReference>
<protein>
    <recommendedName>
        <fullName evidence="4">Glutamine amidotransferase type-2 domain-containing protein</fullName>
    </recommendedName>
</protein>
<sequence>MCGIVFCLSSGEIPGQALPQWEALHHCNARRGPNAHASHSWTLEPGFHAELHGWTLHLRGKEPVPQPIVDKQGNVLCFNGEVFGGLEVAPDENDTEAFSRMLLTAVESSATVHDTERRLLACISAVRGPWAMVYWQATTKRLYFGRDVLGRRSLLWQWRSNTEEQTLLLASVAALDDVLASNDLDSSWEEVPADGLYCLQLKDLATQKPIRHTLTRHPWQYDTTLSAQTSPHAVPDLAPLVAPFGRLNLRLPESPEIACLNQHDGAGLSLPPLKLFPRMDEAVDTLEQVLAEAVRLRVENIPTTNSIQDARLAILFSGGLDCICLAALADRYLPNGEPCDLLNLAFENPRIQRAKGKSRPSGKRGLSIEVALSEAHDSSIYNVPDRRTGRSGVAELTKLFPNRPWRFVEIDVPYAEAVAARQRVMELMKPLDTVMDLSIAIAFWFGARGVGHIANPGEQRQPYISKAKVLFSGLGADEQLAGYSRHRAAFEAKGWAGLVDEVQLDVERIANRNLGRDDRIISDHGKEVRFPYLAEEVLACLSAMPIHLKADPRLPRGVGEKLLLRQLSLTRFGLDRASTEPKRAVQFGARSAKMDIGSGGLRGQERIDPT</sequence>
<evidence type="ECO:0000313" key="6">
    <source>
        <dbReference type="Proteomes" id="UP000053201"/>
    </source>
</evidence>
<evidence type="ECO:0000259" key="4">
    <source>
        <dbReference type="Pfam" id="PF13537"/>
    </source>
</evidence>
<dbReference type="GeneID" id="27686828"/>
<keyword evidence="2" id="KW-0061">Asparagine biosynthesis</keyword>
<dbReference type="FunCoup" id="A0A0L0HKD5">
    <property type="interactions" value="331"/>
</dbReference>
<dbReference type="InterPro" id="IPR014729">
    <property type="entry name" value="Rossmann-like_a/b/a_fold"/>
</dbReference>
<dbReference type="STRING" id="645134.A0A0L0HKD5"/>